<sequence length="47" mass="5251">MARPKRNLFALLGWLFWKVLTLVGLPLAKRKLAERGSSSSHRSDTAA</sequence>
<dbReference type="Proteomes" id="UP000636918">
    <property type="component" value="Unassembled WGS sequence"/>
</dbReference>
<name>A0ABS1L3B8_9ACTN</name>
<gene>
    <name evidence="1" type="ORF">JI751_01090</name>
</gene>
<reference evidence="1 2" key="1">
    <citation type="submission" date="2021-01" db="EMBL/GenBank/DDBJ databases">
        <title>Genome seq and assembly of Nocardiodes sp. G10.</title>
        <authorList>
            <person name="Chhetri G."/>
        </authorList>
    </citation>
    <scope>NUCLEOTIDE SEQUENCE [LARGE SCALE GENOMIC DNA]</scope>
    <source>
        <strain evidence="1 2">G10</strain>
    </source>
</reference>
<protein>
    <submittedName>
        <fullName evidence="1">Uncharacterized protein</fullName>
    </submittedName>
</protein>
<evidence type="ECO:0000313" key="2">
    <source>
        <dbReference type="Proteomes" id="UP000636918"/>
    </source>
</evidence>
<organism evidence="1 2">
    <name type="scientific">Nocardioides baculatus</name>
    <dbReference type="NCBI Taxonomy" id="2801337"/>
    <lineage>
        <taxon>Bacteria</taxon>
        <taxon>Bacillati</taxon>
        <taxon>Actinomycetota</taxon>
        <taxon>Actinomycetes</taxon>
        <taxon>Propionibacteriales</taxon>
        <taxon>Nocardioidaceae</taxon>
        <taxon>Nocardioides</taxon>
    </lineage>
</organism>
<dbReference type="RefSeq" id="WP_201932357.1">
    <property type="nucleotide sequence ID" value="NZ_JAERSG010000001.1"/>
</dbReference>
<keyword evidence="2" id="KW-1185">Reference proteome</keyword>
<dbReference type="EMBL" id="JAERSG010000001">
    <property type="protein sequence ID" value="MBL0746191.1"/>
    <property type="molecule type" value="Genomic_DNA"/>
</dbReference>
<comment type="caution">
    <text evidence="1">The sequence shown here is derived from an EMBL/GenBank/DDBJ whole genome shotgun (WGS) entry which is preliminary data.</text>
</comment>
<accession>A0ABS1L3B8</accession>
<proteinExistence type="predicted"/>
<evidence type="ECO:0000313" key="1">
    <source>
        <dbReference type="EMBL" id="MBL0746191.1"/>
    </source>
</evidence>